<dbReference type="InterPro" id="IPR016024">
    <property type="entry name" value="ARM-type_fold"/>
</dbReference>
<gene>
    <name evidence="6" type="ORF">HGRIS_005435</name>
</gene>
<comment type="subcellular location">
    <subcellularLocation>
        <location evidence="1">Cytoplasm</location>
    </subcellularLocation>
</comment>
<evidence type="ECO:0000256" key="1">
    <source>
        <dbReference type="ARBA" id="ARBA00004496"/>
    </source>
</evidence>
<sequence>MVKKVDGWIGIVPSATSTSSETDSAPAIYEQSLDRVTCALGGRTVLPPAFQLIPSMLANFDWRVRHAGLMSIASIAEGMGKVMMNELGKVVDLVTPHPHVQCLTFTGTVCGVPMREIIQEKYHQQLFGVLIPTLEDTEPRRQWPSGQALRPRTDHHERWLAMVADASESTFAKFYPSIMPLLLNVLRNADGAEFRKLRAKAMECAGLIAIASLELTLPSLKFYFHEGVREVCAVLVPVLLACGKTSNALTNQMVSARVCQWHRRGHEEAAPSSGGLSEGAQQRACIDGGDRGHGQDAAVI</sequence>
<keyword evidence="2" id="KW-0813">Transport</keyword>
<evidence type="ECO:0000313" key="6">
    <source>
        <dbReference type="EMBL" id="KAL0960394.1"/>
    </source>
</evidence>
<evidence type="ECO:0000256" key="3">
    <source>
        <dbReference type="ARBA" id="ARBA00022490"/>
    </source>
</evidence>
<proteinExistence type="predicted"/>
<evidence type="ECO:0000256" key="4">
    <source>
        <dbReference type="ARBA" id="ARBA00022737"/>
    </source>
</evidence>
<keyword evidence="4" id="KW-0677">Repeat</keyword>
<comment type="caution">
    <text evidence="6">The sequence shown here is derived from an EMBL/GenBank/DDBJ whole genome shotgun (WGS) entry which is preliminary data.</text>
</comment>
<dbReference type="PANTHER" id="PTHR10527">
    <property type="entry name" value="IMPORTIN BETA"/>
    <property type="match status" value="1"/>
</dbReference>
<organism evidence="6 7">
    <name type="scientific">Hohenbuehelia grisea</name>
    <dbReference type="NCBI Taxonomy" id="104357"/>
    <lineage>
        <taxon>Eukaryota</taxon>
        <taxon>Fungi</taxon>
        <taxon>Dikarya</taxon>
        <taxon>Basidiomycota</taxon>
        <taxon>Agaricomycotina</taxon>
        <taxon>Agaricomycetes</taxon>
        <taxon>Agaricomycetidae</taxon>
        <taxon>Agaricales</taxon>
        <taxon>Pleurotineae</taxon>
        <taxon>Pleurotaceae</taxon>
        <taxon>Hohenbuehelia</taxon>
    </lineage>
</organism>
<keyword evidence="7" id="KW-1185">Reference proteome</keyword>
<evidence type="ECO:0008006" key="8">
    <source>
        <dbReference type="Google" id="ProtNLM"/>
    </source>
</evidence>
<dbReference type="SUPFAM" id="SSF48371">
    <property type="entry name" value="ARM repeat"/>
    <property type="match status" value="1"/>
</dbReference>
<accession>A0ABR3JWT3</accession>
<dbReference type="InterPro" id="IPR011989">
    <property type="entry name" value="ARM-like"/>
</dbReference>
<dbReference type="Proteomes" id="UP001556367">
    <property type="component" value="Unassembled WGS sequence"/>
</dbReference>
<keyword evidence="5" id="KW-0653">Protein transport</keyword>
<evidence type="ECO:0000256" key="5">
    <source>
        <dbReference type="ARBA" id="ARBA00022927"/>
    </source>
</evidence>
<keyword evidence="3" id="KW-0963">Cytoplasm</keyword>
<protein>
    <recommendedName>
        <fullName evidence="8">Splicing factor 3B subunit 1</fullName>
    </recommendedName>
</protein>
<evidence type="ECO:0000256" key="2">
    <source>
        <dbReference type="ARBA" id="ARBA00022448"/>
    </source>
</evidence>
<reference evidence="7" key="1">
    <citation type="submission" date="2024-06" db="EMBL/GenBank/DDBJ databases">
        <title>Multi-omics analyses provide insights into the biosynthesis of the anticancer antibiotic pleurotin in Hohenbuehelia grisea.</title>
        <authorList>
            <person name="Weaver J.A."/>
            <person name="Alberti F."/>
        </authorList>
    </citation>
    <scope>NUCLEOTIDE SEQUENCE [LARGE SCALE GENOMIC DNA]</scope>
    <source>
        <strain evidence="7">T-177</strain>
    </source>
</reference>
<dbReference type="Gene3D" id="1.25.10.10">
    <property type="entry name" value="Leucine-rich Repeat Variant"/>
    <property type="match status" value="3"/>
</dbReference>
<dbReference type="InterPro" id="IPR040122">
    <property type="entry name" value="Importin_beta"/>
</dbReference>
<evidence type="ECO:0000313" key="7">
    <source>
        <dbReference type="Proteomes" id="UP001556367"/>
    </source>
</evidence>
<dbReference type="EMBL" id="JASNQZ010000001">
    <property type="protein sequence ID" value="KAL0960394.1"/>
    <property type="molecule type" value="Genomic_DNA"/>
</dbReference>
<name>A0ABR3JWT3_9AGAR</name>